<dbReference type="EMBL" id="ML978711">
    <property type="protein sequence ID" value="KAF2092328.1"/>
    <property type="molecule type" value="Genomic_DNA"/>
</dbReference>
<evidence type="ECO:0000313" key="3">
    <source>
        <dbReference type="Proteomes" id="UP000799776"/>
    </source>
</evidence>
<name>A0A9P4I2K2_9PEZI</name>
<organism evidence="2 3">
    <name type="scientific">Saccharata proteae CBS 121410</name>
    <dbReference type="NCBI Taxonomy" id="1314787"/>
    <lineage>
        <taxon>Eukaryota</taxon>
        <taxon>Fungi</taxon>
        <taxon>Dikarya</taxon>
        <taxon>Ascomycota</taxon>
        <taxon>Pezizomycotina</taxon>
        <taxon>Dothideomycetes</taxon>
        <taxon>Dothideomycetes incertae sedis</taxon>
        <taxon>Botryosphaeriales</taxon>
        <taxon>Saccharataceae</taxon>
        <taxon>Saccharata</taxon>
    </lineage>
</organism>
<sequence>MIGGRGGVVRAILSRHRAYAYVREVQYVLSKSHKPADKSDRSPSTPSTRVLLSKSHKPADKSNRSPSTPSTRVSMQQYGRCNKSDPIPSTPSTRSGASIASISSPISPISSPHHLIVIVSG</sequence>
<evidence type="ECO:0000256" key="1">
    <source>
        <dbReference type="SAM" id="MobiDB-lite"/>
    </source>
</evidence>
<feature type="region of interest" description="Disordered" evidence="1">
    <location>
        <begin position="30"/>
        <end position="110"/>
    </location>
</feature>
<reference evidence="2" key="1">
    <citation type="journal article" date="2020" name="Stud. Mycol.">
        <title>101 Dothideomycetes genomes: a test case for predicting lifestyles and emergence of pathogens.</title>
        <authorList>
            <person name="Haridas S."/>
            <person name="Albert R."/>
            <person name="Binder M."/>
            <person name="Bloem J."/>
            <person name="Labutti K."/>
            <person name="Salamov A."/>
            <person name="Andreopoulos B."/>
            <person name="Baker S."/>
            <person name="Barry K."/>
            <person name="Bills G."/>
            <person name="Bluhm B."/>
            <person name="Cannon C."/>
            <person name="Castanera R."/>
            <person name="Culley D."/>
            <person name="Daum C."/>
            <person name="Ezra D."/>
            <person name="Gonzalez J."/>
            <person name="Henrissat B."/>
            <person name="Kuo A."/>
            <person name="Liang C."/>
            <person name="Lipzen A."/>
            <person name="Lutzoni F."/>
            <person name="Magnuson J."/>
            <person name="Mondo S."/>
            <person name="Nolan M."/>
            <person name="Ohm R."/>
            <person name="Pangilinan J."/>
            <person name="Park H.-J."/>
            <person name="Ramirez L."/>
            <person name="Alfaro M."/>
            <person name="Sun H."/>
            <person name="Tritt A."/>
            <person name="Yoshinaga Y."/>
            <person name="Zwiers L.-H."/>
            <person name="Turgeon B."/>
            <person name="Goodwin S."/>
            <person name="Spatafora J."/>
            <person name="Crous P."/>
            <person name="Grigoriev I."/>
        </authorList>
    </citation>
    <scope>NUCLEOTIDE SEQUENCE</scope>
    <source>
        <strain evidence="2">CBS 121410</strain>
    </source>
</reference>
<comment type="caution">
    <text evidence="2">The sequence shown here is derived from an EMBL/GenBank/DDBJ whole genome shotgun (WGS) entry which is preliminary data.</text>
</comment>
<feature type="compositionally biased region" description="Polar residues" evidence="1">
    <location>
        <begin position="64"/>
        <end position="79"/>
    </location>
</feature>
<dbReference type="Proteomes" id="UP000799776">
    <property type="component" value="Unassembled WGS sequence"/>
</dbReference>
<dbReference type="AlphaFoldDB" id="A0A9P4I2K2"/>
<proteinExistence type="predicted"/>
<evidence type="ECO:0000313" key="2">
    <source>
        <dbReference type="EMBL" id="KAF2092328.1"/>
    </source>
</evidence>
<protein>
    <submittedName>
        <fullName evidence="2">Uncharacterized protein</fullName>
    </submittedName>
</protein>
<feature type="compositionally biased region" description="Low complexity" evidence="1">
    <location>
        <begin position="97"/>
        <end position="110"/>
    </location>
</feature>
<gene>
    <name evidence="2" type="ORF">K490DRAFT_53455</name>
</gene>
<accession>A0A9P4I2K2</accession>
<keyword evidence="3" id="KW-1185">Reference proteome</keyword>